<organism evidence="1 2">
    <name type="scientific">Microbulbifer bruguierae</name>
    <dbReference type="NCBI Taxonomy" id="3029061"/>
    <lineage>
        <taxon>Bacteria</taxon>
        <taxon>Pseudomonadati</taxon>
        <taxon>Pseudomonadota</taxon>
        <taxon>Gammaproteobacteria</taxon>
        <taxon>Cellvibrionales</taxon>
        <taxon>Microbulbiferaceae</taxon>
        <taxon>Microbulbifer</taxon>
    </lineage>
</organism>
<protein>
    <submittedName>
        <fullName evidence="1">Uncharacterized protein</fullName>
    </submittedName>
</protein>
<dbReference type="Proteomes" id="UP001236500">
    <property type="component" value="Chromosome"/>
</dbReference>
<dbReference type="RefSeq" id="WP_280318241.1">
    <property type="nucleotide sequence ID" value="NZ_CP118605.1"/>
</dbReference>
<keyword evidence="2" id="KW-1185">Reference proteome</keyword>
<accession>A0ABY8N959</accession>
<proteinExistence type="predicted"/>
<sequence length="205" mass="23085">MYFSMNRISGFLEFRRLNSVLFCVLLTLCSMDSRADSAPIQSRQLQIIQVGDLFRLGVDTDPPWQWDVLTGNNSPVFTAESPSNYYPSTVVEFSYYPQWVLKNDLQAIRTAAMEAVSASSKKFGIVLDVSQIDLQPFEFERFSGFRANFTASYNSSLRDVELYIGRSLSGHPVSMTVITLPGKLPHLVHLISRVGNSFSPIQSMH</sequence>
<evidence type="ECO:0000313" key="2">
    <source>
        <dbReference type="Proteomes" id="UP001236500"/>
    </source>
</evidence>
<dbReference type="EMBL" id="CP118605">
    <property type="protein sequence ID" value="WGL15428.1"/>
    <property type="molecule type" value="Genomic_DNA"/>
</dbReference>
<reference evidence="1 2" key="1">
    <citation type="submission" date="2023-02" db="EMBL/GenBank/DDBJ databases">
        <title>Description and genomic characterization of Microbulbifer bruguierae sp. nov., isolated from the sediment of mangrove plant Bruguiera sexangula.</title>
        <authorList>
            <person name="Long M."/>
        </authorList>
    </citation>
    <scope>NUCLEOTIDE SEQUENCE [LARGE SCALE GENOMIC DNA]</scope>
    <source>
        <strain evidence="1 2">H12</strain>
    </source>
</reference>
<evidence type="ECO:0000313" key="1">
    <source>
        <dbReference type="EMBL" id="WGL15428.1"/>
    </source>
</evidence>
<gene>
    <name evidence="1" type="ORF">PVT68_11680</name>
</gene>
<name>A0ABY8N959_9GAMM</name>